<sequence length="544" mass="58140">MKFFINNPKHIIQEAIQVSLLQNPLRKIKSEEINVVLRSDWKKKKVALISGGGSGHEPAHIGFVGKGMLTAAVCGDVFASPSVDAVLAAIIATTGEAGCLLIIKNYTGDRLNFGLAAEQAKALGYQVETVIVGDDIALGTLGQRRGLAGTVLVHKIAGYYAEKGKSLAEIKKIVEKALSNLFTIGLSLTSCQKFDTEHLERLAEDQVELGLGIHGEPGVMTIPYAKAETLIQEAVSLLKPYLLENTSYALLLNNLGTVTSLELSVVLHELLKEDNLKKQVSHLMGPHAFMTALNMKGISITLIKLSKQIKKALKAPVAINQWQGIQKIQEASYLKAPKLPLIIQSTPTNHPQHAALVADISALLISLEKELNKIDELVGDGDAGTTFATIGRQLESYKEQLPYADVQALLATVGRITARDAGGSSGVLLSILFTKAAEAYEGDTSLGTALQAGLQQMMAYGGAQEGARTMIDALSPAFKALAESKSLSEVAAAARKGAENTKNITKTTSGRSSYLNEDTLRNVVDPGAEIIARIFENIAERSAQ</sequence>
<organism evidence="7 8">
    <name type="scientific">Rhinopithecimicrobium faecis</name>
    <dbReference type="NCBI Taxonomy" id="2820698"/>
    <lineage>
        <taxon>Bacteria</taxon>
        <taxon>Pseudomonadati</taxon>
        <taxon>Bacteroidota</taxon>
        <taxon>Sphingobacteriia</taxon>
        <taxon>Sphingobacteriales</taxon>
        <taxon>Sphingobacteriaceae</taxon>
        <taxon>Rhinopithecimicrobium</taxon>
    </lineage>
</organism>
<dbReference type="SMART" id="SM01120">
    <property type="entry name" value="Dak2"/>
    <property type="match status" value="1"/>
</dbReference>
<dbReference type="Pfam" id="PF02733">
    <property type="entry name" value="Dak1"/>
    <property type="match status" value="1"/>
</dbReference>
<keyword evidence="2" id="KW-0547">Nucleotide-binding</keyword>
<dbReference type="GO" id="GO:0004371">
    <property type="term" value="F:glycerone kinase activity"/>
    <property type="evidence" value="ECO:0007669"/>
    <property type="project" value="InterPro"/>
</dbReference>
<gene>
    <name evidence="7" type="ORF">J5U18_06110</name>
</gene>
<dbReference type="AlphaFoldDB" id="A0A8T4HCR1"/>
<evidence type="ECO:0000313" key="7">
    <source>
        <dbReference type="EMBL" id="MBP3943138.1"/>
    </source>
</evidence>
<dbReference type="FunFam" id="3.40.50.10440:FF:000001">
    <property type="entry name" value="Dihydroxyacetone kinase, DhaK subunit"/>
    <property type="match status" value="1"/>
</dbReference>
<dbReference type="PROSITE" id="PS51481">
    <property type="entry name" value="DHAK"/>
    <property type="match status" value="1"/>
</dbReference>
<evidence type="ECO:0000256" key="3">
    <source>
        <dbReference type="ARBA" id="ARBA00022777"/>
    </source>
</evidence>
<dbReference type="RefSeq" id="WP_353546625.1">
    <property type="nucleotide sequence ID" value="NZ_JAGKSB010000005.1"/>
</dbReference>
<name>A0A8T4HCR1_9SPHI</name>
<dbReference type="Gene3D" id="3.30.1180.20">
    <property type="entry name" value="Dihydroxyacetone kinase, domain 2"/>
    <property type="match status" value="1"/>
</dbReference>
<dbReference type="GO" id="GO:0047324">
    <property type="term" value="F:phosphoenolpyruvate-glycerone phosphotransferase activity"/>
    <property type="evidence" value="ECO:0007669"/>
    <property type="project" value="UniProtKB-EC"/>
</dbReference>
<evidence type="ECO:0000259" key="5">
    <source>
        <dbReference type="PROSITE" id="PS51480"/>
    </source>
</evidence>
<dbReference type="Pfam" id="PF02734">
    <property type="entry name" value="Dak2"/>
    <property type="match status" value="1"/>
</dbReference>
<accession>A0A8T4HCR1</accession>
<dbReference type="EMBL" id="JAGKSB010000005">
    <property type="protein sequence ID" value="MBP3943138.1"/>
    <property type="molecule type" value="Genomic_DNA"/>
</dbReference>
<keyword evidence="4" id="KW-0067">ATP-binding</keyword>
<dbReference type="PANTHER" id="PTHR28629">
    <property type="entry name" value="TRIOKINASE/FMN CYCLASE"/>
    <property type="match status" value="1"/>
</dbReference>
<dbReference type="SUPFAM" id="SSF82549">
    <property type="entry name" value="DAK1/DegV-like"/>
    <property type="match status" value="1"/>
</dbReference>
<dbReference type="Proteomes" id="UP000679691">
    <property type="component" value="Unassembled WGS sequence"/>
</dbReference>
<evidence type="ECO:0000256" key="1">
    <source>
        <dbReference type="ARBA" id="ARBA00022679"/>
    </source>
</evidence>
<dbReference type="SUPFAM" id="SSF101473">
    <property type="entry name" value="DhaL-like"/>
    <property type="match status" value="1"/>
</dbReference>
<reference evidence="7" key="1">
    <citation type="submission" date="2021-03" db="EMBL/GenBank/DDBJ databases">
        <authorList>
            <person name="Lu T."/>
            <person name="Wang Q."/>
            <person name="Han X."/>
        </authorList>
    </citation>
    <scope>NUCLEOTIDE SEQUENCE</scope>
    <source>
        <strain evidence="7">WQ 2009</strain>
    </source>
</reference>
<dbReference type="InterPro" id="IPR004006">
    <property type="entry name" value="DhaK_dom"/>
</dbReference>
<dbReference type="Gene3D" id="1.25.40.340">
    <property type="match status" value="1"/>
</dbReference>
<feature type="domain" description="DhaK" evidence="6">
    <location>
        <begin position="7"/>
        <end position="322"/>
    </location>
</feature>
<dbReference type="PANTHER" id="PTHR28629:SF4">
    <property type="entry name" value="TRIOKINASE_FMN CYCLASE"/>
    <property type="match status" value="1"/>
</dbReference>
<protein>
    <submittedName>
        <fullName evidence="7">Dihydroxyacetone kinase subunit DhaK</fullName>
        <ecNumber evidence="7">2.7.1.121</ecNumber>
    </submittedName>
</protein>
<feature type="domain" description="DhaL" evidence="5">
    <location>
        <begin position="351"/>
        <end position="540"/>
    </location>
</feature>
<dbReference type="GO" id="GO:0019563">
    <property type="term" value="P:glycerol catabolic process"/>
    <property type="evidence" value="ECO:0007669"/>
    <property type="project" value="TreeGrafter"/>
</dbReference>
<evidence type="ECO:0000259" key="6">
    <source>
        <dbReference type="PROSITE" id="PS51481"/>
    </source>
</evidence>
<evidence type="ECO:0000256" key="2">
    <source>
        <dbReference type="ARBA" id="ARBA00022741"/>
    </source>
</evidence>
<keyword evidence="3 7" id="KW-0418">Kinase</keyword>
<dbReference type="GO" id="GO:0005829">
    <property type="term" value="C:cytosol"/>
    <property type="evidence" value="ECO:0007669"/>
    <property type="project" value="TreeGrafter"/>
</dbReference>
<evidence type="ECO:0000256" key="4">
    <source>
        <dbReference type="ARBA" id="ARBA00022840"/>
    </source>
</evidence>
<dbReference type="InterPro" id="IPR050861">
    <property type="entry name" value="Dihydroxyacetone_Kinase"/>
</dbReference>
<dbReference type="EC" id="2.7.1.121" evidence="7"/>
<dbReference type="PROSITE" id="PS51480">
    <property type="entry name" value="DHAL"/>
    <property type="match status" value="1"/>
</dbReference>
<dbReference type="InterPro" id="IPR004007">
    <property type="entry name" value="DhaL_dom"/>
</dbReference>
<dbReference type="InterPro" id="IPR036117">
    <property type="entry name" value="DhaL_dom_sf"/>
</dbReference>
<comment type="caution">
    <text evidence="7">The sequence shown here is derived from an EMBL/GenBank/DDBJ whole genome shotgun (WGS) entry which is preliminary data.</text>
</comment>
<proteinExistence type="predicted"/>
<evidence type="ECO:0000313" key="8">
    <source>
        <dbReference type="Proteomes" id="UP000679691"/>
    </source>
</evidence>
<dbReference type="Gene3D" id="3.40.50.10440">
    <property type="entry name" value="Dihydroxyacetone kinase, domain 1"/>
    <property type="match status" value="1"/>
</dbReference>
<dbReference type="GO" id="GO:0005524">
    <property type="term" value="F:ATP binding"/>
    <property type="evidence" value="ECO:0007669"/>
    <property type="project" value="UniProtKB-KW"/>
</dbReference>
<keyword evidence="1 7" id="KW-0808">Transferase</keyword>
<keyword evidence="8" id="KW-1185">Reference proteome</keyword>